<dbReference type="EMBL" id="CP024640">
    <property type="protein sequence ID" value="QGR09838.1"/>
    <property type="molecule type" value="Genomic_DNA"/>
</dbReference>
<reference evidence="2" key="1">
    <citation type="submission" date="2017-11" db="EMBL/GenBank/DDBJ databases">
        <title>Genome sequence of Pantoea sp. MSR2.</title>
        <authorList>
            <person name="Nascimento F.X."/>
        </authorList>
    </citation>
    <scope>NUCLEOTIDE SEQUENCE [LARGE SCALE GENOMIC DNA]</scope>
    <source>
        <strain evidence="2">MSR2</strain>
        <plasmid evidence="2">pmsr2d</plasmid>
    </source>
</reference>
<gene>
    <name evidence="1" type="ORF">CTZ24_25570</name>
</gene>
<sequence>MPLKERFILVKPQNELVSQYNNVVEFAINHASQSGRNVRICVPNKSSPICEDFLSQVFDGQIYRAMRNKKQLISSGVKIGLFSSQTLRKEHILLDAVYLVTFPNAELLNVIESHGRKATVIVFGTLDGDTDVLDSWAQRYQPKPMNLA</sequence>
<dbReference type="AlphaFoldDB" id="A0AAP9KS93"/>
<organism evidence="1 2">
    <name type="scientific">Pantoea phytobeneficialis</name>
    <dbReference type="NCBI Taxonomy" id="2052056"/>
    <lineage>
        <taxon>Bacteria</taxon>
        <taxon>Pseudomonadati</taxon>
        <taxon>Pseudomonadota</taxon>
        <taxon>Gammaproteobacteria</taxon>
        <taxon>Enterobacterales</taxon>
        <taxon>Erwiniaceae</taxon>
        <taxon>Pantoea</taxon>
    </lineage>
</organism>
<evidence type="ECO:0000313" key="1">
    <source>
        <dbReference type="EMBL" id="QGR09838.1"/>
    </source>
</evidence>
<keyword evidence="1" id="KW-0614">Plasmid</keyword>
<name>A0AAP9KS93_9GAMM</name>
<evidence type="ECO:0000313" key="2">
    <source>
        <dbReference type="Proteomes" id="UP000424872"/>
    </source>
</evidence>
<dbReference type="Proteomes" id="UP000424872">
    <property type="component" value="Plasmid pMSR2D"/>
</dbReference>
<geneLocation type="plasmid" evidence="2">
    <name>pmsr2d</name>
</geneLocation>
<accession>A0AAP9KS93</accession>
<dbReference type="KEGG" id="ppho:CTZ24_25570"/>
<protein>
    <submittedName>
        <fullName evidence="1">Uncharacterized protein</fullName>
    </submittedName>
</protein>
<proteinExistence type="predicted"/>